<dbReference type="AlphaFoldDB" id="A0A6L5QK65"/>
<dbReference type="RefSeq" id="WP_154364573.1">
    <property type="nucleotide sequence ID" value="NZ_WKJM01000018.1"/>
</dbReference>
<evidence type="ECO:0000313" key="2">
    <source>
        <dbReference type="EMBL" id="MRX10080.1"/>
    </source>
</evidence>
<organism evidence="2 3">
    <name type="scientific">Duganella alba</name>
    <dbReference type="NCBI Taxonomy" id="2666081"/>
    <lineage>
        <taxon>Bacteria</taxon>
        <taxon>Pseudomonadati</taxon>
        <taxon>Pseudomonadota</taxon>
        <taxon>Betaproteobacteria</taxon>
        <taxon>Burkholderiales</taxon>
        <taxon>Oxalobacteraceae</taxon>
        <taxon>Telluria group</taxon>
        <taxon>Duganella</taxon>
    </lineage>
</organism>
<sequence length="320" mass="36074">MTAHTEILIRPREHDDASCPPCSDLPALRAYFDREGFAVIRRLLPLAACEAARQAFLHEVLPARRAYFKRHASGRYERNVYTEYGHMKYPIMNLQDIGGRRFRQFRQRGLELLTHPQVRQLMRQLFGEPARLVHTMYFDGNQATWAHRDGDYFDSTAAGRMIGVWIAAEDIHPDAGRFYVVPGSHRSIMAGIDDPNGARYKRQMDDFVRSGPCDCVAPVMMQGDVILWSALTVHGSLPTADARHTRRSFTGHYVPDSQPLRRYLSDAPTDRYIAVNNVPIALHEDGHTLGGVLKAALKSDYPLLYGALRRATAACGLGAR</sequence>
<dbReference type="PANTHER" id="PTHR20883:SF48">
    <property type="entry name" value="ECTOINE DIOXYGENASE"/>
    <property type="match status" value="1"/>
</dbReference>
<dbReference type="Gene3D" id="2.60.120.620">
    <property type="entry name" value="q2cbj1_9rhob like domain"/>
    <property type="match status" value="1"/>
</dbReference>
<dbReference type="GO" id="GO:0016706">
    <property type="term" value="F:2-oxoglutarate-dependent dioxygenase activity"/>
    <property type="evidence" value="ECO:0007669"/>
    <property type="project" value="UniProtKB-ARBA"/>
</dbReference>
<dbReference type="PANTHER" id="PTHR20883">
    <property type="entry name" value="PHYTANOYL-COA DIOXYGENASE DOMAIN CONTAINING 1"/>
    <property type="match status" value="1"/>
</dbReference>
<accession>A0A6L5QK65</accession>
<proteinExistence type="predicted"/>
<evidence type="ECO:0008006" key="4">
    <source>
        <dbReference type="Google" id="ProtNLM"/>
    </source>
</evidence>
<dbReference type="InterPro" id="IPR008775">
    <property type="entry name" value="Phytyl_CoA_dOase-like"/>
</dbReference>
<evidence type="ECO:0000256" key="1">
    <source>
        <dbReference type="ARBA" id="ARBA00001954"/>
    </source>
</evidence>
<comment type="caution">
    <text evidence="2">The sequence shown here is derived from an EMBL/GenBank/DDBJ whole genome shotgun (WGS) entry which is preliminary data.</text>
</comment>
<name>A0A6L5QK65_9BURK</name>
<comment type="cofactor">
    <cofactor evidence="1">
        <name>Fe(2+)</name>
        <dbReference type="ChEBI" id="CHEBI:29033"/>
    </cofactor>
</comment>
<evidence type="ECO:0000313" key="3">
    <source>
        <dbReference type="Proteomes" id="UP000481037"/>
    </source>
</evidence>
<dbReference type="SUPFAM" id="SSF51197">
    <property type="entry name" value="Clavaminate synthase-like"/>
    <property type="match status" value="1"/>
</dbReference>
<dbReference type="Proteomes" id="UP000481037">
    <property type="component" value="Unassembled WGS sequence"/>
</dbReference>
<keyword evidence="3" id="KW-1185">Reference proteome</keyword>
<dbReference type="EMBL" id="WKJM01000018">
    <property type="protein sequence ID" value="MRX10080.1"/>
    <property type="molecule type" value="Genomic_DNA"/>
</dbReference>
<reference evidence="2 3" key="1">
    <citation type="submission" date="2019-11" db="EMBL/GenBank/DDBJ databases">
        <title>Novel species isolated from a subtropical stream in China.</title>
        <authorList>
            <person name="Lu H."/>
        </authorList>
    </citation>
    <scope>NUCLEOTIDE SEQUENCE [LARGE SCALE GENOMIC DNA]</scope>
    <source>
        <strain evidence="2 3">FT25W</strain>
    </source>
</reference>
<gene>
    <name evidence="2" type="ORF">GJ697_19770</name>
</gene>
<dbReference type="GO" id="GO:0005506">
    <property type="term" value="F:iron ion binding"/>
    <property type="evidence" value="ECO:0007669"/>
    <property type="project" value="UniProtKB-ARBA"/>
</dbReference>
<protein>
    <recommendedName>
        <fullName evidence="4">Phytanoyl-CoA dioxygenase family protein</fullName>
    </recommendedName>
</protein>
<dbReference type="Pfam" id="PF05721">
    <property type="entry name" value="PhyH"/>
    <property type="match status" value="1"/>
</dbReference>